<evidence type="ECO:0000259" key="16">
    <source>
        <dbReference type="Pfam" id="PF02320"/>
    </source>
</evidence>
<dbReference type="STRING" id="4072.A0A2G2ZW41"/>
<dbReference type="Pfam" id="PF02902">
    <property type="entry name" value="Peptidase_C48"/>
    <property type="match status" value="1"/>
</dbReference>
<evidence type="ECO:0000313" key="19">
    <source>
        <dbReference type="EMBL" id="PHT86189.1"/>
    </source>
</evidence>
<evidence type="ECO:0000256" key="11">
    <source>
        <dbReference type="ARBA" id="ARBA00023136"/>
    </source>
</evidence>
<dbReference type="Gramene" id="PHT86189">
    <property type="protein sequence ID" value="PHT86189"/>
    <property type="gene ID" value="T459_08295"/>
</dbReference>
<dbReference type="GO" id="GO:0004523">
    <property type="term" value="F:RNA-DNA hybrid ribonuclease activity"/>
    <property type="evidence" value="ECO:0007669"/>
    <property type="project" value="InterPro"/>
</dbReference>
<comment type="similarity">
    <text evidence="2">Belongs to the peptidase C48 family.</text>
</comment>
<keyword evidence="6" id="KW-0645">Protease</keyword>
<dbReference type="GO" id="GO:0003676">
    <property type="term" value="F:nucleic acid binding"/>
    <property type="evidence" value="ECO:0007669"/>
    <property type="project" value="InterPro"/>
</dbReference>
<feature type="compositionally biased region" description="Basic and acidic residues" evidence="15">
    <location>
        <begin position="423"/>
        <end position="432"/>
    </location>
</feature>
<evidence type="ECO:0000259" key="18">
    <source>
        <dbReference type="Pfam" id="PF13456"/>
    </source>
</evidence>
<comment type="similarity">
    <text evidence="3">Belongs to the UQCRH/QCR6 family.</text>
</comment>
<keyword evidence="4" id="KW-0813">Transport</keyword>
<dbReference type="AlphaFoldDB" id="A0A2G2ZW41"/>
<evidence type="ECO:0000256" key="2">
    <source>
        <dbReference type="ARBA" id="ARBA00005234"/>
    </source>
</evidence>
<dbReference type="Proteomes" id="UP000222542">
    <property type="component" value="Unassembled WGS sequence"/>
</dbReference>
<feature type="domain" description="Ubiquitin-like protease family profile" evidence="17">
    <location>
        <begin position="1097"/>
        <end position="1151"/>
    </location>
</feature>
<dbReference type="InterPro" id="IPR036811">
    <property type="entry name" value="Ubol_cytC_Rdtase_hinge_dom_sf"/>
</dbReference>
<evidence type="ECO:0000256" key="8">
    <source>
        <dbReference type="ARBA" id="ARBA00022801"/>
    </source>
</evidence>
<feature type="region of interest" description="Disordered" evidence="15">
    <location>
        <begin position="523"/>
        <end position="588"/>
    </location>
</feature>
<evidence type="ECO:0000256" key="4">
    <source>
        <dbReference type="ARBA" id="ARBA00022448"/>
    </source>
</evidence>
<feature type="compositionally biased region" description="Basic residues" evidence="15">
    <location>
        <begin position="559"/>
        <end position="578"/>
    </location>
</feature>
<comment type="caution">
    <text evidence="19">The sequence shown here is derived from an EMBL/GenBank/DDBJ whole genome shotgun (WGS) entry which is preliminary data.</text>
</comment>
<dbReference type="EMBL" id="AYRZ02000003">
    <property type="protein sequence ID" value="PHT86189.1"/>
    <property type="molecule type" value="Genomic_DNA"/>
</dbReference>
<feature type="compositionally biased region" description="Basic and acidic residues" evidence="15">
    <location>
        <begin position="523"/>
        <end position="533"/>
    </location>
</feature>
<keyword evidence="20" id="KW-1185">Reference proteome</keyword>
<evidence type="ECO:0000256" key="1">
    <source>
        <dbReference type="ARBA" id="ARBA00004137"/>
    </source>
</evidence>
<keyword evidence="9" id="KW-0249">Electron transport</keyword>
<feature type="region of interest" description="Disordered" evidence="15">
    <location>
        <begin position="388"/>
        <end position="435"/>
    </location>
</feature>
<gene>
    <name evidence="19" type="ORF">T459_08295</name>
</gene>
<dbReference type="GO" id="GO:0008234">
    <property type="term" value="F:cysteine-type peptidase activity"/>
    <property type="evidence" value="ECO:0007669"/>
    <property type="project" value="InterPro"/>
</dbReference>
<protein>
    <recommendedName>
        <fullName evidence="14">Complex III subunit VI</fullName>
    </recommendedName>
    <alternativeName>
        <fullName evidence="13">Mitochondrial hinge protein</fullName>
    </alternativeName>
</protein>
<evidence type="ECO:0000256" key="15">
    <source>
        <dbReference type="SAM" id="MobiDB-lite"/>
    </source>
</evidence>
<dbReference type="Pfam" id="PF13456">
    <property type="entry name" value="RVT_3"/>
    <property type="match status" value="1"/>
</dbReference>
<dbReference type="SUPFAM" id="SSF54001">
    <property type="entry name" value="Cysteine proteinases"/>
    <property type="match status" value="1"/>
</dbReference>
<feature type="region of interest" description="Disordered" evidence="15">
    <location>
        <begin position="810"/>
        <end position="846"/>
    </location>
</feature>
<dbReference type="InterPro" id="IPR038765">
    <property type="entry name" value="Papain-like_cys_pep_sf"/>
</dbReference>
<keyword evidence="7" id="KW-0999">Mitochondrion inner membrane</keyword>
<dbReference type="InterPro" id="IPR012337">
    <property type="entry name" value="RNaseH-like_sf"/>
</dbReference>
<dbReference type="InterPro" id="IPR002156">
    <property type="entry name" value="RNaseH_domain"/>
</dbReference>
<evidence type="ECO:0000256" key="14">
    <source>
        <dbReference type="ARBA" id="ARBA00076110"/>
    </source>
</evidence>
<feature type="compositionally biased region" description="Basic and acidic residues" evidence="15">
    <location>
        <begin position="388"/>
        <end position="415"/>
    </location>
</feature>
<name>A0A2G2ZW41_CAPAN</name>
<evidence type="ECO:0000256" key="12">
    <source>
        <dbReference type="ARBA" id="ARBA00023157"/>
    </source>
</evidence>
<dbReference type="PANTHER" id="PTHR33022">
    <property type="entry name" value="DUF1985 DOMAIN-CONTAINING PROTEIN"/>
    <property type="match status" value="1"/>
</dbReference>
<evidence type="ECO:0000256" key="5">
    <source>
        <dbReference type="ARBA" id="ARBA00022660"/>
    </source>
</evidence>
<dbReference type="SUPFAM" id="SSF81531">
    <property type="entry name" value="Non-heme 11 kDa protein of cytochrome bc1 complex (Ubiquinol-cytochrome c reductase)"/>
    <property type="match status" value="1"/>
</dbReference>
<reference evidence="19 20" key="1">
    <citation type="journal article" date="2014" name="Nat. Genet.">
        <title>Genome sequence of the hot pepper provides insights into the evolution of pungency in Capsicum species.</title>
        <authorList>
            <person name="Kim S."/>
            <person name="Park M."/>
            <person name="Yeom S.I."/>
            <person name="Kim Y.M."/>
            <person name="Lee J.M."/>
            <person name="Lee H.A."/>
            <person name="Seo E."/>
            <person name="Choi J."/>
            <person name="Cheong K."/>
            <person name="Kim K.T."/>
            <person name="Jung K."/>
            <person name="Lee G.W."/>
            <person name="Oh S.K."/>
            <person name="Bae C."/>
            <person name="Kim S.B."/>
            <person name="Lee H.Y."/>
            <person name="Kim S.Y."/>
            <person name="Kim M.S."/>
            <person name="Kang B.C."/>
            <person name="Jo Y.D."/>
            <person name="Yang H.B."/>
            <person name="Jeong H.J."/>
            <person name="Kang W.H."/>
            <person name="Kwon J.K."/>
            <person name="Shin C."/>
            <person name="Lim J.Y."/>
            <person name="Park J.H."/>
            <person name="Huh J.H."/>
            <person name="Kim J.S."/>
            <person name="Kim B.D."/>
            <person name="Cohen O."/>
            <person name="Paran I."/>
            <person name="Suh M.C."/>
            <person name="Lee S.B."/>
            <person name="Kim Y.K."/>
            <person name="Shin Y."/>
            <person name="Noh S.J."/>
            <person name="Park J."/>
            <person name="Seo Y.S."/>
            <person name="Kwon S.Y."/>
            <person name="Kim H.A."/>
            <person name="Park J.M."/>
            <person name="Kim H.J."/>
            <person name="Choi S.B."/>
            <person name="Bosland P.W."/>
            <person name="Reeves G."/>
            <person name="Jo S.H."/>
            <person name="Lee B.W."/>
            <person name="Cho H.T."/>
            <person name="Choi H.S."/>
            <person name="Lee M.S."/>
            <person name="Yu Y."/>
            <person name="Do Choi Y."/>
            <person name="Park B.S."/>
            <person name="van Deynze A."/>
            <person name="Ashrafi H."/>
            <person name="Hill T."/>
            <person name="Kim W.T."/>
            <person name="Pai H.S."/>
            <person name="Ahn H.K."/>
            <person name="Yeam I."/>
            <person name="Giovannoni J.J."/>
            <person name="Rose J.K."/>
            <person name="Sorensen I."/>
            <person name="Lee S.J."/>
            <person name="Kim R.W."/>
            <person name="Choi I.Y."/>
            <person name="Choi B.S."/>
            <person name="Lim J.S."/>
            <person name="Lee Y.H."/>
            <person name="Choi D."/>
        </authorList>
    </citation>
    <scope>NUCLEOTIDE SEQUENCE [LARGE SCALE GENOMIC DNA]</scope>
    <source>
        <strain evidence="20">cv. CM334</strain>
    </source>
</reference>
<dbReference type="Gene3D" id="3.40.395.10">
    <property type="entry name" value="Adenoviral Proteinase, Chain A"/>
    <property type="match status" value="1"/>
</dbReference>
<dbReference type="FunFam" id="1.10.287.20:FF:000001">
    <property type="entry name" value="Cytochrome b-c1 complex subunit 6"/>
    <property type="match status" value="1"/>
</dbReference>
<dbReference type="InterPro" id="IPR003653">
    <property type="entry name" value="Peptidase_C48_C"/>
</dbReference>
<dbReference type="SUPFAM" id="SSF53098">
    <property type="entry name" value="Ribonuclease H-like"/>
    <property type="match status" value="1"/>
</dbReference>
<feature type="compositionally biased region" description="Basic and acidic residues" evidence="15">
    <location>
        <begin position="830"/>
        <end position="846"/>
    </location>
</feature>
<organism evidence="19 20">
    <name type="scientific">Capsicum annuum</name>
    <name type="common">Capsicum pepper</name>
    <dbReference type="NCBI Taxonomy" id="4072"/>
    <lineage>
        <taxon>Eukaryota</taxon>
        <taxon>Viridiplantae</taxon>
        <taxon>Streptophyta</taxon>
        <taxon>Embryophyta</taxon>
        <taxon>Tracheophyta</taxon>
        <taxon>Spermatophyta</taxon>
        <taxon>Magnoliopsida</taxon>
        <taxon>eudicotyledons</taxon>
        <taxon>Gunneridae</taxon>
        <taxon>Pentapetalae</taxon>
        <taxon>asterids</taxon>
        <taxon>lamiids</taxon>
        <taxon>Solanales</taxon>
        <taxon>Solanaceae</taxon>
        <taxon>Solanoideae</taxon>
        <taxon>Capsiceae</taxon>
        <taxon>Capsicum</taxon>
    </lineage>
</organism>
<keyword evidence="8" id="KW-0378">Hydrolase</keyword>
<dbReference type="CDD" id="cd06222">
    <property type="entry name" value="RNase_H_like"/>
    <property type="match status" value="1"/>
</dbReference>
<dbReference type="GO" id="GO:0005743">
    <property type="term" value="C:mitochondrial inner membrane"/>
    <property type="evidence" value="ECO:0007669"/>
    <property type="project" value="UniProtKB-SubCell"/>
</dbReference>
<dbReference type="PANTHER" id="PTHR33022:SF13">
    <property type="entry name" value="UBIQUITIN-LIKE PROTEASE FAMILY PROFILE DOMAIN-CONTAINING PROTEIN"/>
    <property type="match status" value="1"/>
</dbReference>
<keyword evidence="12" id="KW-1015">Disulfide bond</keyword>
<dbReference type="InterPro" id="IPR044730">
    <property type="entry name" value="RNase_H-like_dom_plant"/>
</dbReference>
<dbReference type="Gene3D" id="1.10.287.20">
    <property type="entry name" value="Ubiquinol-cytochrome C reductase hinge domain"/>
    <property type="match status" value="1"/>
</dbReference>
<evidence type="ECO:0000256" key="10">
    <source>
        <dbReference type="ARBA" id="ARBA00023128"/>
    </source>
</evidence>
<dbReference type="Pfam" id="PF02320">
    <property type="entry name" value="UCR_hinge"/>
    <property type="match status" value="1"/>
</dbReference>
<dbReference type="InterPro" id="IPR023184">
    <property type="entry name" value="Ubol_cytC_Rdtase_hinge_dom"/>
</dbReference>
<dbReference type="GO" id="GO:0006508">
    <property type="term" value="P:proteolysis"/>
    <property type="evidence" value="ECO:0007669"/>
    <property type="project" value="UniProtKB-KW"/>
</dbReference>
<keyword evidence="11" id="KW-0472">Membrane</keyword>
<evidence type="ECO:0000256" key="13">
    <source>
        <dbReference type="ARBA" id="ARBA00044364"/>
    </source>
</evidence>
<accession>A0A2G2ZW41</accession>
<evidence type="ECO:0000256" key="9">
    <source>
        <dbReference type="ARBA" id="ARBA00022982"/>
    </source>
</evidence>
<reference evidence="19 20" key="2">
    <citation type="journal article" date="2017" name="Genome Biol.">
        <title>New reference genome sequences of hot pepper reveal the massive evolution of plant disease-resistance genes by retroduplication.</title>
        <authorList>
            <person name="Kim S."/>
            <person name="Park J."/>
            <person name="Yeom S.I."/>
            <person name="Kim Y.M."/>
            <person name="Seo E."/>
            <person name="Kim K.T."/>
            <person name="Kim M.S."/>
            <person name="Lee J.M."/>
            <person name="Cheong K."/>
            <person name="Shin H.S."/>
            <person name="Kim S.B."/>
            <person name="Han K."/>
            <person name="Lee J."/>
            <person name="Park M."/>
            <person name="Lee H.A."/>
            <person name="Lee H.Y."/>
            <person name="Lee Y."/>
            <person name="Oh S."/>
            <person name="Lee J.H."/>
            <person name="Choi E."/>
            <person name="Choi E."/>
            <person name="Lee S.E."/>
            <person name="Jeon J."/>
            <person name="Kim H."/>
            <person name="Choi G."/>
            <person name="Song H."/>
            <person name="Lee J."/>
            <person name="Lee S.C."/>
            <person name="Kwon J.K."/>
            <person name="Lee H.Y."/>
            <person name="Koo N."/>
            <person name="Hong Y."/>
            <person name="Kim R.W."/>
            <person name="Kang W.H."/>
            <person name="Huh J.H."/>
            <person name="Kang B.C."/>
            <person name="Yang T.J."/>
            <person name="Lee Y.H."/>
            <person name="Bennetzen J.L."/>
            <person name="Choi D."/>
        </authorList>
    </citation>
    <scope>NUCLEOTIDE SEQUENCE [LARGE SCALE GENOMIC DNA]</scope>
    <source>
        <strain evidence="20">cv. CM334</strain>
    </source>
</reference>
<feature type="domain" description="Ubiquinol-cytochrome C reductase hinge" evidence="16">
    <location>
        <begin position="149"/>
        <end position="202"/>
    </location>
</feature>
<evidence type="ECO:0000256" key="3">
    <source>
        <dbReference type="ARBA" id="ARBA00006498"/>
    </source>
</evidence>
<proteinExistence type="inferred from homology"/>
<evidence type="ECO:0000259" key="17">
    <source>
        <dbReference type="Pfam" id="PF02902"/>
    </source>
</evidence>
<feature type="compositionally biased region" description="Basic and acidic residues" evidence="15">
    <location>
        <begin position="545"/>
        <end position="554"/>
    </location>
</feature>
<keyword evidence="5" id="KW-0679">Respiratory chain</keyword>
<evidence type="ECO:0000256" key="6">
    <source>
        <dbReference type="ARBA" id="ARBA00022670"/>
    </source>
</evidence>
<keyword evidence="10" id="KW-0496">Mitochondrion</keyword>
<feature type="compositionally biased region" description="Basic and acidic residues" evidence="15">
    <location>
        <begin position="810"/>
        <end position="822"/>
    </location>
</feature>
<evidence type="ECO:0000313" key="20">
    <source>
        <dbReference type="Proteomes" id="UP000222542"/>
    </source>
</evidence>
<comment type="subcellular location">
    <subcellularLocation>
        <location evidence="1">Mitochondrion inner membrane</location>
        <topology evidence="1">Peripheral membrane protein</topology>
        <orientation evidence="1">Intermembrane side</orientation>
    </subcellularLocation>
</comment>
<feature type="domain" description="RNase H type-1" evidence="18">
    <location>
        <begin position="63"/>
        <end position="129"/>
    </location>
</feature>
<evidence type="ECO:0000256" key="7">
    <source>
        <dbReference type="ARBA" id="ARBA00022792"/>
    </source>
</evidence>
<sequence length="1174" mass="134283">MITPSKIPILDLASVYLMLKLWNITIWGLPQCQIPELPFFSNGLLPPSTPLNLTLMGLALETLRGRIRGVIRNSRGDWVVGFSKSFTYATNNLMELMALKEVLNLALQQNFKPLEVCVDSMEILRMLQHGNLLYDPVFNEGRSDEEVVDQKATLEVSCKPKCVRQLKEYQACTKRIEGDETGNKHCTGQYFDYWYCIDKCVSSLVVLFGPSFNLGFTQFESASNKIDIFGFVPGNFDYKEVDFRENRSKYQNDPTIMKKLRDAASDKGKKPAVAISKGKRKEVVKRNPLPKRVKYVIKTVPQHPLRFDISCNRNFAIDVEYFVGGMPHVLNIWIYECCSEVDKDIVYRIGDCILRICNWFVVGTKPKFEKFMNGMFSKVVIDIDGSNRDVEKNEKDGDDLKTSNEQPKDIPKKDDDENVVSAGDHKWDEKSSTESSLQFNFTDPAILRETIEVQNVHKESGTEVKNAAFQNFIDNRIAEISSPVIESTNEISTDAFHESIDNIMAEIFTPVVAMKRKFVSPKETNDSECHIHDSQFPSDLPEADIENRSKHRNDPVTMKKLRDKAASKSKKSTSKASKKKFDDSGRPRLRKGMKYRIDKVSPHPLHMGSLCNCAFGEEIKEYFGEDVLGAFRNTIFGIFLDLPWCNWIGQISKCLVMLEIQQDNKEELHVWVQGEILKFTMLEFSIIRGLKCNGNIDDYMYTSSSKSTLMSSTIPPRKILIKAGFESPVSPDQPLKKRNTVMFEQDNQVVMDNDTSGCGHAVHHGSDLYREIHKDATDKREIDKFAEKMAELVTLISKIPAEIVKALKNEENKQSQEDKIDEQQQSQEDGSNKKERQHKSDMKDVNLTAKEDITEVKLKNQESTDVTDVQDAVDFDKKEKLKYTFDGYTINQDLPNELMIDYSQWIVVGLLKTHSIKKETENHYRVNASGLGYRQLNFIVVYPQSKNWFYLMSESKTCWNNEHLDMIFYHLRKKSKIQLCDNYRYTTTSCFFKTYVKKTHTHYYPAELAVDLSTQQDYAESIVVAKNEDAIANIIQGFCMPAGLPWKKEPLIEIQKLAVILPTYLSDNGFYDKTERTDWPSLKAYKGKINQQTGLINKIPFDVDYVQNIPQQAYDSLDCGVFVCAYAEILSEGLQVHSCGFDAASQRARYASLLWHYGVEKANEGYTSDNGDPP</sequence>